<evidence type="ECO:0000256" key="3">
    <source>
        <dbReference type="ARBA" id="ARBA00022989"/>
    </source>
</evidence>
<evidence type="ECO:0000259" key="7">
    <source>
        <dbReference type="PROSITE" id="PS51012"/>
    </source>
</evidence>
<dbReference type="PANTHER" id="PTHR43229:SF2">
    <property type="entry name" value="NODULATION PROTEIN J"/>
    <property type="match status" value="1"/>
</dbReference>
<feature type="transmembrane region" description="Helical" evidence="6">
    <location>
        <begin position="171"/>
        <end position="196"/>
    </location>
</feature>
<dbReference type="GO" id="GO:0140359">
    <property type="term" value="F:ABC-type transporter activity"/>
    <property type="evidence" value="ECO:0007669"/>
    <property type="project" value="InterPro"/>
</dbReference>
<dbReference type="AlphaFoldDB" id="A0A1I3IVH5"/>
<dbReference type="OrthoDB" id="147058at2157"/>
<reference evidence="8 9" key="1">
    <citation type="submission" date="2016-10" db="EMBL/GenBank/DDBJ databases">
        <authorList>
            <person name="de Groot N.N."/>
        </authorList>
    </citation>
    <scope>NUCLEOTIDE SEQUENCE [LARGE SCALE GENOMIC DNA]</scope>
    <source>
        <strain evidence="8 9">SP2</strain>
    </source>
</reference>
<evidence type="ECO:0000313" key="9">
    <source>
        <dbReference type="Proteomes" id="UP000182829"/>
    </source>
</evidence>
<feature type="region of interest" description="Disordered" evidence="5">
    <location>
        <begin position="1"/>
        <end position="25"/>
    </location>
</feature>
<evidence type="ECO:0000313" key="8">
    <source>
        <dbReference type="EMBL" id="SFI51939.1"/>
    </source>
</evidence>
<feature type="transmembrane region" description="Helical" evidence="6">
    <location>
        <begin position="80"/>
        <end position="107"/>
    </location>
</feature>
<evidence type="ECO:0000256" key="1">
    <source>
        <dbReference type="ARBA" id="ARBA00004141"/>
    </source>
</evidence>
<evidence type="ECO:0000256" key="4">
    <source>
        <dbReference type="ARBA" id="ARBA00023136"/>
    </source>
</evidence>
<dbReference type="Proteomes" id="UP000182829">
    <property type="component" value="Unassembled WGS sequence"/>
</dbReference>
<comment type="subcellular location">
    <subcellularLocation>
        <location evidence="1">Membrane</location>
        <topology evidence="1">Multi-pass membrane protein</topology>
    </subcellularLocation>
</comment>
<proteinExistence type="predicted"/>
<feature type="transmembrane region" description="Helical" evidence="6">
    <location>
        <begin position="137"/>
        <end position="159"/>
    </location>
</feature>
<evidence type="ECO:0000256" key="5">
    <source>
        <dbReference type="SAM" id="MobiDB-lite"/>
    </source>
</evidence>
<name>A0A1I3IVH5_9EURY</name>
<dbReference type="PANTHER" id="PTHR43229">
    <property type="entry name" value="NODULATION PROTEIN J"/>
    <property type="match status" value="1"/>
</dbReference>
<dbReference type="PIRSF" id="PIRSF006648">
    <property type="entry name" value="DrrB"/>
    <property type="match status" value="1"/>
</dbReference>
<dbReference type="RefSeq" id="WP_005580893.1">
    <property type="nucleotide sequence ID" value="NZ_FORO01000001.1"/>
</dbReference>
<evidence type="ECO:0000256" key="6">
    <source>
        <dbReference type="SAM" id="Phobius"/>
    </source>
</evidence>
<dbReference type="Pfam" id="PF01061">
    <property type="entry name" value="ABC2_membrane"/>
    <property type="match status" value="1"/>
</dbReference>
<feature type="transmembrane region" description="Helical" evidence="6">
    <location>
        <begin position="274"/>
        <end position="296"/>
    </location>
</feature>
<feature type="compositionally biased region" description="Polar residues" evidence="5">
    <location>
        <begin position="12"/>
        <end position="25"/>
    </location>
</feature>
<organism evidence="8 9">
    <name type="scientific">Natronobacterium gregoryi</name>
    <dbReference type="NCBI Taxonomy" id="44930"/>
    <lineage>
        <taxon>Archaea</taxon>
        <taxon>Methanobacteriati</taxon>
        <taxon>Methanobacteriota</taxon>
        <taxon>Stenosarchaea group</taxon>
        <taxon>Halobacteria</taxon>
        <taxon>Halobacteriales</taxon>
        <taxon>Natrialbaceae</taxon>
        <taxon>Natronobacterium</taxon>
    </lineage>
</organism>
<dbReference type="InterPro" id="IPR047817">
    <property type="entry name" value="ABC2_TM_bact-type"/>
</dbReference>
<feature type="transmembrane region" description="Helical" evidence="6">
    <location>
        <begin position="208"/>
        <end position="226"/>
    </location>
</feature>
<sequence>MSDITDEGHISGDNTAQKAPGNSSMSDMRISLKRWLIKTSRNPFVTFSSLIQPVIFFVLMAAVLGAIVDDLLAQTVGDNINYITFLTPAIVIQSALAAAAVSGIGLVNDMDTGMFEKLLASPIDRGAMLLGKVLSEVIRIAIQTTIIFLLGYVMLYLQSGASVGSYHRTGLLGFVGVIAVAVIFGGAFMAFSNIIALITHDQEATTMIATLLTFPLLFISSAFVPLEVLPGWIQSLAVVNPITYGVDGVRAFMLGQDVMTVFNVTAFSGLWNTVIPAVAVLIGFNVVLGGTAVYLLNRASKTKVQ</sequence>
<accession>A0A1I3IVH5</accession>
<dbReference type="InterPro" id="IPR000412">
    <property type="entry name" value="ABC_2_transport"/>
</dbReference>
<gene>
    <name evidence="8" type="ORF">SAMN05443661_101118</name>
</gene>
<keyword evidence="2 6" id="KW-0812">Transmembrane</keyword>
<protein>
    <submittedName>
        <fullName evidence="8">ABC-2 type transport system permease protein</fullName>
    </submittedName>
</protein>
<dbReference type="InterPro" id="IPR013525">
    <property type="entry name" value="ABC2_TM"/>
</dbReference>
<dbReference type="GeneID" id="14210017"/>
<feature type="transmembrane region" description="Helical" evidence="6">
    <location>
        <begin position="44"/>
        <end position="68"/>
    </location>
</feature>
<dbReference type="PROSITE" id="PS51012">
    <property type="entry name" value="ABC_TM2"/>
    <property type="match status" value="1"/>
</dbReference>
<keyword evidence="3 6" id="KW-1133">Transmembrane helix</keyword>
<feature type="compositionally biased region" description="Basic and acidic residues" evidence="5">
    <location>
        <begin position="1"/>
        <end position="10"/>
    </location>
</feature>
<dbReference type="InterPro" id="IPR051784">
    <property type="entry name" value="Nod_factor_ABC_transporter"/>
</dbReference>
<dbReference type="EMBL" id="FORO01000001">
    <property type="protein sequence ID" value="SFI51939.1"/>
    <property type="molecule type" value="Genomic_DNA"/>
</dbReference>
<feature type="domain" description="ABC transmembrane type-2" evidence="7">
    <location>
        <begin position="44"/>
        <end position="299"/>
    </location>
</feature>
<keyword evidence="4 6" id="KW-0472">Membrane</keyword>
<dbReference type="OMA" id="GIADDMH"/>
<dbReference type="GO" id="GO:0043190">
    <property type="term" value="C:ATP-binding cassette (ABC) transporter complex"/>
    <property type="evidence" value="ECO:0007669"/>
    <property type="project" value="InterPro"/>
</dbReference>
<evidence type="ECO:0000256" key="2">
    <source>
        <dbReference type="ARBA" id="ARBA00022692"/>
    </source>
</evidence>